<evidence type="ECO:0000313" key="3">
    <source>
        <dbReference type="EMBL" id="CAG8442392.1"/>
    </source>
</evidence>
<name>A0A9N8YLZ4_9GLOM</name>
<organism evidence="3 4">
    <name type="scientific">Diversispora eburnea</name>
    <dbReference type="NCBI Taxonomy" id="1213867"/>
    <lineage>
        <taxon>Eukaryota</taxon>
        <taxon>Fungi</taxon>
        <taxon>Fungi incertae sedis</taxon>
        <taxon>Mucoromycota</taxon>
        <taxon>Glomeromycotina</taxon>
        <taxon>Glomeromycetes</taxon>
        <taxon>Diversisporales</taxon>
        <taxon>Diversisporaceae</taxon>
        <taxon>Diversispora</taxon>
    </lineage>
</organism>
<sequence>MSDSLRLPLLPLELILAVLSFVPSRDLCRYMSLCKAFEYEIRGILVERIQYYFEVGKNYLLATIEPPDVYSSGPTHIFDLVLFGVDASSLKSLFKINKANNDSFIEHSQGPKIIARKLEGDEGWETIRQNAYINVESYRSPIIELILNVSIHVFSPHDIRHEAIYVSKGSVNFKINVNPESIPLDIPIDDNSTISFSKAVREINFESIIVNAFVEMVTINSGVLLTAIEEMWKDDVSSLVLEESDGW</sequence>
<dbReference type="InterPro" id="IPR001810">
    <property type="entry name" value="F-box_dom"/>
</dbReference>
<dbReference type="PROSITE" id="PS50181">
    <property type="entry name" value="FBOX"/>
    <property type="match status" value="1"/>
</dbReference>
<dbReference type="Proteomes" id="UP000789706">
    <property type="component" value="Unassembled WGS sequence"/>
</dbReference>
<keyword evidence="4" id="KW-1185">Reference proteome</keyword>
<dbReference type="EMBL" id="CAJVPK010000069">
    <property type="protein sequence ID" value="CAG8442392.1"/>
    <property type="molecule type" value="Genomic_DNA"/>
</dbReference>
<accession>A0A9N8YLZ4</accession>
<evidence type="ECO:0000259" key="2">
    <source>
        <dbReference type="PROSITE" id="PS50181"/>
    </source>
</evidence>
<dbReference type="SUPFAM" id="SSF81383">
    <property type="entry name" value="F-box domain"/>
    <property type="match status" value="1"/>
</dbReference>
<dbReference type="Pfam" id="PF00646">
    <property type="entry name" value="F-box"/>
    <property type="match status" value="1"/>
</dbReference>
<proteinExistence type="predicted"/>
<dbReference type="AlphaFoldDB" id="A0A9N8YLZ4"/>
<dbReference type="Gene3D" id="1.20.1280.50">
    <property type="match status" value="1"/>
</dbReference>
<comment type="caution">
    <text evidence="3">The sequence shown here is derived from an EMBL/GenBank/DDBJ whole genome shotgun (WGS) entry which is preliminary data.</text>
</comment>
<keyword evidence="1" id="KW-0732">Signal</keyword>
<reference evidence="3" key="1">
    <citation type="submission" date="2021-06" db="EMBL/GenBank/DDBJ databases">
        <authorList>
            <person name="Kallberg Y."/>
            <person name="Tangrot J."/>
            <person name="Rosling A."/>
        </authorList>
    </citation>
    <scope>NUCLEOTIDE SEQUENCE</scope>
    <source>
        <strain evidence="3">AZ414A</strain>
    </source>
</reference>
<feature type="domain" description="F-box" evidence="2">
    <location>
        <begin position="4"/>
        <end position="55"/>
    </location>
</feature>
<feature type="chain" id="PRO_5040499132" evidence="1">
    <location>
        <begin position="21"/>
        <end position="247"/>
    </location>
</feature>
<dbReference type="InterPro" id="IPR036047">
    <property type="entry name" value="F-box-like_dom_sf"/>
</dbReference>
<evidence type="ECO:0000256" key="1">
    <source>
        <dbReference type="SAM" id="SignalP"/>
    </source>
</evidence>
<dbReference type="OrthoDB" id="2441914at2759"/>
<evidence type="ECO:0000313" key="4">
    <source>
        <dbReference type="Proteomes" id="UP000789706"/>
    </source>
</evidence>
<feature type="signal peptide" evidence="1">
    <location>
        <begin position="1"/>
        <end position="20"/>
    </location>
</feature>
<gene>
    <name evidence="3" type="ORF">DEBURN_LOCUS1545</name>
</gene>
<protein>
    <submittedName>
        <fullName evidence="3">2210_t:CDS:1</fullName>
    </submittedName>
</protein>